<name>A0AAW2YTL2_9EUKA</name>
<sequence length="264" mass="29302">MGAKDKSQAADRMKKKIANEDPDSSVKFTLQSFPINSLLNNDSFITLYPDVLDIVFYNPEIVNVLKNFETSSGFVVNINSIKQVALDSFLKSALFGKSPKDNGKDEFEKIRGFLGKYVETQLFNGLLKNTVSEDDSGAACLDPQEYFDEVASACSEAVARNIVSENVKPNLFASAVEYSIFPISESITRNDMLKNVGIVITMAGNIGVEKSSGSFLSKGKIFVMLDITLKVVVFNNYIFSKRGLTLILNGIREERKQRKNRFDG</sequence>
<gene>
    <name evidence="1" type="ORF">AKO1_011102</name>
</gene>
<protein>
    <submittedName>
        <fullName evidence="1">Transcobalamin</fullName>
    </submittedName>
</protein>
<dbReference type="EMBL" id="JAOPGA020000657">
    <property type="protein sequence ID" value="KAL0480409.1"/>
    <property type="molecule type" value="Genomic_DNA"/>
</dbReference>
<organism evidence="1 2">
    <name type="scientific">Acrasis kona</name>
    <dbReference type="NCBI Taxonomy" id="1008807"/>
    <lineage>
        <taxon>Eukaryota</taxon>
        <taxon>Discoba</taxon>
        <taxon>Heterolobosea</taxon>
        <taxon>Tetramitia</taxon>
        <taxon>Eutetramitia</taxon>
        <taxon>Acrasidae</taxon>
        <taxon>Acrasis</taxon>
    </lineage>
</organism>
<dbReference type="Proteomes" id="UP001431209">
    <property type="component" value="Unassembled WGS sequence"/>
</dbReference>
<accession>A0AAW2YTL2</accession>
<keyword evidence="2" id="KW-1185">Reference proteome</keyword>
<reference evidence="1 2" key="1">
    <citation type="submission" date="2024-03" db="EMBL/GenBank/DDBJ databases">
        <title>The Acrasis kona genome and developmental transcriptomes reveal deep origins of eukaryotic multicellular pathways.</title>
        <authorList>
            <person name="Sheikh S."/>
            <person name="Fu C.-J."/>
            <person name="Brown M.W."/>
            <person name="Baldauf S.L."/>
        </authorList>
    </citation>
    <scope>NUCLEOTIDE SEQUENCE [LARGE SCALE GENOMIC DNA]</scope>
    <source>
        <strain evidence="1 2">ATCC MYA-3509</strain>
    </source>
</reference>
<evidence type="ECO:0000313" key="1">
    <source>
        <dbReference type="EMBL" id="KAL0480409.1"/>
    </source>
</evidence>
<comment type="caution">
    <text evidence="1">The sequence shown here is derived from an EMBL/GenBank/DDBJ whole genome shotgun (WGS) entry which is preliminary data.</text>
</comment>
<dbReference type="AlphaFoldDB" id="A0AAW2YTL2"/>
<proteinExistence type="predicted"/>
<evidence type="ECO:0000313" key="2">
    <source>
        <dbReference type="Proteomes" id="UP001431209"/>
    </source>
</evidence>